<evidence type="ECO:0000313" key="2">
    <source>
        <dbReference type="Proteomes" id="UP000694864"/>
    </source>
</evidence>
<dbReference type="Pfam" id="PF03478">
    <property type="entry name" value="Beta-prop_KIB1-4"/>
    <property type="match status" value="1"/>
</dbReference>
<organism evidence="2 3">
    <name type="scientific">Camelina sativa</name>
    <name type="common">False flax</name>
    <name type="synonym">Myagrum sativum</name>
    <dbReference type="NCBI Taxonomy" id="90675"/>
    <lineage>
        <taxon>Eukaryota</taxon>
        <taxon>Viridiplantae</taxon>
        <taxon>Streptophyta</taxon>
        <taxon>Embryophyta</taxon>
        <taxon>Tracheophyta</taxon>
        <taxon>Spermatophyta</taxon>
        <taxon>Magnoliopsida</taxon>
        <taxon>eudicotyledons</taxon>
        <taxon>Gunneridae</taxon>
        <taxon>Pentapetalae</taxon>
        <taxon>rosids</taxon>
        <taxon>malvids</taxon>
        <taxon>Brassicales</taxon>
        <taxon>Brassicaceae</taxon>
        <taxon>Camelineae</taxon>
        <taxon>Camelina</taxon>
    </lineage>
</organism>
<dbReference type="InterPro" id="IPR005174">
    <property type="entry name" value="KIB1-4_b-propeller"/>
</dbReference>
<feature type="domain" description="KIB1-4 beta-propeller" evidence="1">
    <location>
        <begin position="219"/>
        <end position="386"/>
    </location>
</feature>
<dbReference type="InterPro" id="IPR051304">
    <property type="entry name" value="SCF_F-box_domain"/>
</dbReference>
<reference evidence="2" key="1">
    <citation type="journal article" date="2014" name="Nat. Commun.">
        <title>The emerging biofuel crop Camelina sativa retains a highly undifferentiated hexaploid genome structure.</title>
        <authorList>
            <person name="Kagale S."/>
            <person name="Koh C."/>
            <person name="Nixon J."/>
            <person name="Bollina V."/>
            <person name="Clarke W.E."/>
            <person name="Tuteja R."/>
            <person name="Spillane C."/>
            <person name="Robinson S.J."/>
            <person name="Links M.G."/>
            <person name="Clarke C."/>
            <person name="Higgins E.E."/>
            <person name="Huebert T."/>
            <person name="Sharpe A.G."/>
            <person name="Parkin I.A."/>
        </authorList>
    </citation>
    <scope>NUCLEOTIDE SEQUENCE [LARGE SCALE GENOMIC DNA]</scope>
    <source>
        <strain evidence="2">cv. DH55</strain>
    </source>
</reference>
<proteinExistence type="predicted"/>
<dbReference type="PANTHER" id="PTHR47123">
    <property type="entry name" value="F-BOX PROTEIN SKIP23"/>
    <property type="match status" value="1"/>
</dbReference>
<dbReference type="InterPro" id="IPR036047">
    <property type="entry name" value="F-box-like_dom_sf"/>
</dbReference>
<evidence type="ECO:0000313" key="3">
    <source>
        <dbReference type="RefSeq" id="XP_019092450.1"/>
    </source>
</evidence>
<gene>
    <name evidence="3" type="primary">LOC104746850</name>
</gene>
<dbReference type="Gene3D" id="1.20.1280.50">
    <property type="match status" value="1"/>
</dbReference>
<keyword evidence="2" id="KW-1185">Reference proteome</keyword>
<dbReference type="PANTHER" id="PTHR47123:SF24">
    <property type="entry name" value="LOW PROTEIN: F-BOX_KELCH-REPEAT PROTEIN"/>
    <property type="match status" value="1"/>
</dbReference>
<dbReference type="RefSeq" id="XP_019092450.1">
    <property type="nucleotide sequence ID" value="XM_019236905.1"/>
</dbReference>
<evidence type="ECO:0000259" key="1">
    <source>
        <dbReference type="Pfam" id="PF03478"/>
    </source>
</evidence>
<dbReference type="GeneID" id="104746850"/>
<name>A0ABM1R0B2_CAMSA</name>
<protein>
    <submittedName>
        <fullName evidence="3">F-box/kelch-repeat protein At1g64840-like isoform X1</fullName>
    </submittedName>
</protein>
<dbReference type="Proteomes" id="UP000694864">
    <property type="component" value="Chromosome 15"/>
</dbReference>
<accession>A0ABM1R0B2</accession>
<sequence>MEEPETDKKTSSMILDCSLLPELVSKLQLSPSPSAKMATKDLTLSKTDWSFLPEELLLTISTLLNNCFHVVHARSVCTSWRSAFPFPSSLLRASYSLPKLAEFTLESKDSCTLEKVPLFLFRVVKTRAAVSPTAYVMGGIGRDEDDHIELLPYPLQCSVKVNIPGSDRNLVKMLDCQILSLGHQYRMIGWDPEESSTNYRGVAFLPLNKERGGGGGGGEYVVILNYSRVLLVLRSSEMRWLWLQNVSDAPCRDLVTFRGRFYAAFFNGDVVIIDPYSLEVFIPLMPSQPMNSSNFLVPSGDDELFLVENTIPTSSSDEVDINGFICRVSKLDEEAGKWVVVSDLGDRVLFIGHFGNVCCSAKELPDGYGVSGNSILFTNEGGCVMYAYKYGLHTGRAEDDLCCWRLSSENRVAIINRSPALSLWKLFFRLTLMEEENLVCWSSALKCFGCKQSLDYPIPSGK</sequence>
<dbReference type="SUPFAM" id="SSF81383">
    <property type="entry name" value="F-box domain"/>
    <property type="match status" value="1"/>
</dbReference>
<reference evidence="3" key="2">
    <citation type="submission" date="2025-08" db="UniProtKB">
        <authorList>
            <consortium name="RefSeq"/>
        </authorList>
    </citation>
    <scope>IDENTIFICATION</scope>
    <source>
        <tissue evidence="3">Leaf</tissue>
    </source>
</reference>